<dbReference type="AlphaFoldDB" id="A0A2G9YYC7"/>
<comment type="caution">
    <text evidence="1">The sequence shown here is derived from an EMBL/GenBank/DDBJ whole genome shotgun (WGS) entry which is preliminary data.</text>
</comment>
<reference evidence="1 2" key="1">
    <citation type="submission" date="2017-09" db="EMBL/GenBank/DDBJ databases">
        <title>Depth-based differentiation of microbial function through sediment-hosted aquifers and enrichment of novel symbionts in the deep terrestrial subsurface.</title>
        <authorList>
            <person name="Probst A.J."/>
            <person name="Ladd B."/>
            <person name="Jarett J.K."/>
            <person name="Geller-Mcgrath D.E."/>
            <person name="Sieber C.M."/>
            <person name="Emerson J.B."/>
            <person name="Anantharaman K."/>
            <person name="Thomas B.C."/>
            <person name="Malmstrom R."/>
            <person name="Stieglmeier M."/>
            <person name="Klingl A."/>
            <person name="Woyke T."/>
            <person name="Ryan C.M."/>
            <person name="Banfield J.F."/>
        </authorList>
    </citation>
    <scope>NUCLEOTIDE SEQUENCE [LARGE SCALE GENOMIC DNA]</scope>
    <source>
        <strain evidence="1">CG23_combo_of_CG06-09_8_20_14_all_37_18</strain>
    </source>
</reference>
<protein>
    <submittedName>
        <fullName evidence="1">Uncharacterized protein</fullName>
    </submittedName>
</protein>
<evidence type="ECO:0000313" key="1">
    <source>
        <dbReference type="EMBL" id="PIP24246.1"/>
    </source>
</evidence>
<sequence length="74" mass="8432">MGIFSTVFDIQFSTNFPLPSQVLLSKIWEGKQSFQSIRQTQDCPECIEGQSKIASEEATSEIQKTSEFFSRFLC</sequence>
<organism evidence="1 2">
    <name type="scientific">Candidatus Nealsonbacteria bacterium CG23_combo_of_CG06-09_8_20_14_all_37_18</name>
    <dbReference type="NCBI Taxonomy" id="1974720"/>
    <lineage>
        <taxon>Bacteria</taxon>
        <taxon>Candidatus Nealsoniibacteriota</taxon>
    </lineage>
</organism>
<name>A0A2G9YYC7_9BACT</name>
<evidence type="ECO:0000313" key="2">
    <source>
        <dbReference type="Proteomes" id="UP000229952"/>
    </source>
</evidence>
<dbReference type="EMBL" id="PCRQ01000048">
    <property type="protein sequence ID" value="PIP24246.1"/>
    <property type="molecule type" value="Genomic_DNA"/>
</dbReference>
<dbReference type="Proteomes" id="UP000229952">
    <property type="component" value="Unassembled WGS sequence"/>
</dbReference>
<proteinExistence type="predicted"/>
<accession>A0A2G9YYC7</accession>
<gene>
    <name evidence="1" type="ORF">COX35_01785</name>
</gene>